<dbReference type="AlphaFoldDB" id="A0A2J6RN30"/>
<accession>A0A2J6RN30</accession>
<dbReference type="InterPro" id="IPR058664">
    <property type="entry name" value="ARB_00930-like_C"/>
</dbReference>
<dbReference type="EMBL" id="KZ613946">
    <property type="protein sequence ID" value="PMD39903.1"/>
    <property type="molecule type" value="Genomic_DNA"/>
</dbReference>
<gene>
    <name evidence="2" type="ORF">L207DRAFT_512863</name>
</gene>
<name>A0A2J6RN30_HYAVF</name>
<dbReference type="Pfam" id="PF26335">
    <property type="entry name" value="ARB_00930_C"/>
    <property type="match status" value="1"/>
</dbReference>
<protein>
    <recommendedName>
        <fullName evidence="1">Beta-lactamase-like ARB-00930-like C-terminal domain-containing protein</fullName>
    </recommendedName>
</protein>
<evidence type="ECO:0000259" key="1">
    <source>
        <dbReference type="Pfam" id="PF26335"/>
    </source>
</evidence>
<proteinExistence type="predicted"/>
<reference evidence="2 3" key="1">
    <citation type="submission" date="2016-04" db="EMBL/GenBank/DDBJ databases">
        <title>A degradative enzymes factory behind the ericoid mycorrhizal symbiosis.</title>
        <authorList>
            <consortium name="DOE Joint Genome Institute"/>
            <person name="Martino E."/>
            <person name="Morin E."/>
            <person name="Grelet G."/>
            <person name="Kuo A."/>
            <person name="Kohler A."/>
            <person name="Daghino S."/>
            <person name="Barry K."/>
            <person name="Choi C."/>
            <person name="Cichocki N."/>
            <person name="Clum A."/>
            <person name="Copeland A."/>
            <person name="Hainaut M."/>
            <person name="Haridas S."/>
            <person name="Labutti K."/>
            <person name="Lindquist E."/>
            <person name="Lipzen A."/>
            <person name="Khouja H.-R."/>
            <person name="Murat C."/>
            <person name="Ohm R."/>
            <person name="Olson A."/>
            <person name="Spatafora J."/>
            <person name="Veneault-Fourrey C."/>
            <person name="Henrissat B."/>
            <person name="Grigoriev I."/>
            <person name="Martin F."/>
            <person name="Perotto S."/>
        </authorList>
    </citation>
    <scope>NUCLEOTIDE SEQUENCE [LARGE SCALE GENOMIC DNA]</scope>
    <source>
        <strain evidence="2 3">F</strain>
    </source>
</reference>
<evidence type="ECO:0000313" key="2">
    <source>
        <dbReference type="EMBL" id="PMD39903.1"/>
    </source>
</evidence>
<evidence type="ECO:0000313" key="3">
    <source>
        <dbReference type="Proteomes" id="UP000235786"/>
    </source>
</evidence>
<feature type="domain" description="Beta-lactamase-like ARB-00930-like C-terminal" evidence="1">
    <location>
        <begin position="59"/>
        <end position="112"/>
    </location>
</feature>
<keyword evidence="3" id="KW-1185">Reference proteome</keyword>
<dbReference type="OrthoDB" id="10250282at2759"/>
<dbReference type="Proteomes" id="UP000235786">
    <property type="component" value="Unassembled WGS sequence"/>
</dbReference>
<sequence>MDLYTKEGDLPGFSSLFVLIPDYHVGFSILSSGANLTTDNVILVNLITDTLLTSIETAAREETDLLYADVYISPEKSLNSSITITIDATNPGLGVTSWVSNGTDMINSLSQHPRFVSILQVSRTSWRTEMWKSGSGHHTHCGV</sequence>
<organism evidence="2 3">
    <name type="scientific">Hyaloscypha variabilis (strain UAMH 11265 / GT02V1 / F)</name>
    <name type="common">Meliniomyces variabilis</name>
    <dbReference type="NCBI Taxonomy" id="1149755"/>
    <lineage>
        <taxon>Eukaryota</taxon>
        <taxon>Fungi</taxon>
        <taxon>Dikarya</taxon>
        <taxon>Ascomycota</taxon>
        <taxon>Pezizomycotina</taxon>
        <taxon>Leotiomycetes</taxon>
        <taxon>Helotiales</taxon>
        <taxon>Hyaloscyphaceae</taxon>
        <taxon>Hyaloscypha</taxon>
        <taxon>Hyaloscypha variabilis</taxon>
    </lineage>
</organism>
<dbReference type="STRING" id="1149755.A0A2J6RN30"/>